<dbReference type="AlphaFoldDB" id="A0A3M2LZ30"/>
<dbReference type="RefSeq" id="WP_122195756.1">
    <property type="nucleotide sequence ID" value="NZ_JBHSKC010000007.1"/>
</dbReference>
<organism evidence="1 2">
    <name type="scientific">Actinomadura harenae</name>
    <dbReference type="NCBI Taxonomy" id="2483351"/>
    <lineage>
        <taxon>Bacteria</taxon>
        <taxon>Bacillati</taxon>
        <taxon>Actinomycetota</taxon>
        <taxon>Actinomycetes</taxon>
        <taxon>Streptosporangiales</taxon>
        <taxon>Thermomonosporaceae</taxon>
        <taxon>Actinomadura</taxon>
    </lineage>
</organism>
<dbReference type="OrthoDB" id="166234at2"/>
<evidence type="ECO:0000313" key="1">
    <source>
        <dbReference type="EMBL" id="RMI42537.1"/>
    </source>
</evidence>
<gene>
    <name evidence="1" type="ORF">EBO15_19030</name>
</gene>
<name>A0A3M2LZ30_9ACTN</name>
<comment type="caution">
    <text evidence="1">The sequence shown here is derived from an EMBL/GenBank/DDBJ whole genome shotgun (WGS) entry which is preliminary data.</text>
</comment>
<proteinExistence type="predicted"/>
<evidence type="ECO:0000313" key="2">
    <source>
        <dbReference type="Proteomes" id="UP000282674"/>
    </source>
</evidence>
<accession>A0A3M2LZ30</accession>
<keyword evidence="2" id="KW-1185">Reference proteome</keyword>
<dbReference type="NCBIfam" id="NF033399">
    <property type="entry name" value="thiazolyl_GetA"/>
    <property type="match status" value="1"/>
</dbReference>
<sequence length="62" mass="6479">MSKDFADLSDLPVDSIDVLPADGIEALDIGHGMTEVSASCGHEFTRPCGSCGAPHDGELDEF</sequence>
<dbReference type="EMBL" id="RFFG01000032">
    <property type="protein sequence ID" value="RMI42537.1"/>
    <property type="molecule type" value="Genomic_DNA"/>
</dbReference>
<dbReference type="Proteomes" id="UP000282674">
    <property type="component" value="Unassembled WGS sequence"/>
</dbReference>
<protein>
    <submittedName>
        <fullName evidence="1">GE37468 family thiazolyl peptide</fullName>
    </submittedName>
</protein>
<reference evidence="1 2" key="1">
    <citation type="submission" date="2018-10" db="EMBL/GenBank/DDBJ databases">
        <title>Isolation from soil.</title>
        <authorList>
            <person name="Hu J."/>
        </authorList>
    </citation>
    <scope>NUCLEOTIDE SEQUENCE [LARGE SCALE GENOMIC DNA]</scope>
    <source>
        <strain evidence="1 2">NEAU-Ht49</strain>
    </source>
</reference>